<reference evidence="2" key="1">
    <citation type="submission" date="2014-11" db="EMBL/GenBank/DDBJ databases">
        <authorList>
            <person name="Amaro Gonzalez C."/>
        </authorList>
    </citation>
    <scope>NUCLEOTIDE SEQUENCE</scope>
</reference>
<name>A0A0E9WJY2_ANGAN</name>
<accession>A0A0E9WJY2</accession>
<keyword evidence="1" id="KW-0812">Transmembrane</keyword>
<protein>
    <submittedName>
        <fullName evidence="2">Uncharacterized protein</fullName>
    </submittedName>
</protein>
<proteinExistence type="predicted"/>
<keyword evidence="1" id="KW-0472">Membrane</keyword>
<organism evidence="2">
    <name type="scientific">Anguilla anguilla</name>
    <name type="common">European freshwater eel</name>
    <name type="synonym">Muraena anguilla</name>
    <dbReference type="NCBI Taxonomy" id="7936"/>
    <lineage>
        <taxon>Eukaryota</taxon>
        <taxon>Metazoa</taxon>
        <taxon>Chordata</taxon>
        <taxon>Craniata</taxon>
        <taxon>Vertebrata</taxon>
        <taxon>Euteleostomi</taxon>
        <taxon>Actinopterygii</taxon>
        <taxon>Neopterygii</taxon>
        <taxon>Teleostei</taxon>
        <taxon>Anguilliformes</taxon>
        <taxon>Anguillidae</taxon>
        <taxon>Anguilla</taxon>
    </lineage>
</organism>
<dbReference type="AlphaFoldDB" id="A0A0E9WJY2"/>
<reference evidence="2" key="2">
    <citation type="journal article" date="2015" name="Fish Shellfish Immunol.">
        <title>Early steps in the European eel (Anguilla anguilla)-Vibrio vulnificus interaction in the gills: Role of the RtxA13 toxin.</title>
        <authorList>
            <person name="Callol A."/>
            <person name="Pajuelo D."/>
            <person name="Ebbesson L."/>
            <person name="Teles M."/>
            <person name="MacKenzie S."/>
            <person name="Amaro C."/>
        </authorList>
    </citation>
    <scope>NUCLEOTIDE SEQUENCE</scope>
</reference>
<feature type="transmembrane region" description="Helical" evidence="1">
    <location>
        <begin position="6"/>
        <end position="25"/>
    </location>
</feature>
<keyword evidence="1" id="KW-1133">Transmembrane helix</keyword>
<evidence type="ECO:0000256" key="1">
    <source>
        <dbReference type="SAM" id="Phobius"/>
    </source>
</evidence>
<evidence type="ECO:0000313" key="2">
    <source>
        <dbReference type="EMBL" id="JAH89870.1"/>
    </source>
</evidence>
<sequence>MMLPTYLLKWVYTFLFFFTIINKLFTVSNSQKDFKLPKDVNSLSVFLVYQPP</sequence>
<dbReference type="EMBL" id="GBXM01018707">
    <property type="protein sequence ID" value="JAH89870.1"/>
    <property type="molecule type" value="Transcribed_RNA"/>
</dbReference>